<dbReference type="Proteomes" id="UP000283090">
    <property type="component" value="Unassembled WGS sequence"/>
</dbReference>
<gene>
    <name evidence="1" type="ORF">DFL_003780</name>
</gene>
<dbReference type="OrthoDB" id="5371674at2759"/>
<dbReference type="EMBL" id="SAEB01000006">
    <property type="protein sequence ID" value="RVD85459.1"/>
    <property type="molecule type" value="Genomic_DNA"/>
</dbReference>
<comment type="caution">
    <text evidence="1">The sequence shown here is derived from an EMBL/GenBank/DDBJ whole genome shotgun (WGS) entry which is preliminary data.</text>
</comment>
<reference evidence="1 2" key="1">
    <citation type="submission" date="2019-01" db="EMBL/GenBank/DDBJ databases">
        <title>Intercellular communication is required for trap formation in the nematode-trapping fungus Duddingtonia flagrans.</title>
        <authorList>
            <person name="Youssar L."/>
            <person name="Wernet V."/>
            <person name="Hensel N."/>
            <person name="Hildebrandt H.-G."/>
            <person name="Fischer R."/>
        </authorList>
    </citation>
    <scope>NUCLEOTIDE SEQUENCE [LARGE SCALE GENOMIC DNA]</scope>
    <source>
        <strain evidence="1 2">CBS H-5679</strain>
    </source>
</reference>
<dbReference type="RefSeq" id="XP_067491003.1">
    <property type="nucleotide sequence ID" value="XM_067632767.1"/>
</dbReference>
<dbReference type="GeneID" id="93586091"/>
<keyword evidence="2" id="KW-1185">Reference proteome</keyword>
<dbReference type="AlphaFoldDB" id="A0A437A2U0"/>
<dbReference type="VEuPathDB" id="FungiDB:DFL_003780"/>
<accession>A0A437A2U0</accession>
<name>A0A437A2U0_ARTFL</name>
<proteinExistence type="predicted"/>
<organism evidence="1 2">
    <name type="scientific">Arthrobotrys flagrans</name>
    <name type="common">Nematode-trapping fungus</name>
    <name type="synonym">Trichothecium flagrans</name>
    <dbReference type="NCBI Taxonomy" id="97331"/>
    <lineage>
        <taxon>Eukaryota</taxon>
        <taxon>Fungi</taxon>
        <taxon>Dikarya</taxon>
        <taxon>Ascomycota</taxon>
        <taxon>Pezizomycotina</taxon>
        <taxon>Orbiliomycetes</taxon>
        <taxon>Orbiliales</taxon>
        <taxon>Orbiliaceae</taxon>
        <taxon>Arthrobotrys</taxon>
    </lineage>
</organism>
<sequence length="125" mass="13199">MGGNALSVPELSYGGTYYIGPAGANAGDAFGVPAIFTTDFFTLRRWTVIQIADEHVTDGTTFPTNAYKTVLGGPTTVTQTTTVDDNPATTTVTHVSYGRTRHVDVPVTSYTTVTNYPTSCPLLSG</sequence>
<protein>
    <submittedName>
        <fullName evidence="1">Uncharacterized protein</fullName>
    </submittedName>
</protein>
<evidence type="ECO:0000313" key="2">
    <source>
        <dbReference type="Proteomes" id="UP000283090"/>
    </source>
</evidence>
<evidence type="ECO:0000313" key="1">
    <source>
        <dbReference type="EMBL" id="RVD85459.1"/>
    </source>
</evidence>